<keyword evidence="1" id="KW-0812">Transmembrane</keyword>
<organism evidence="3">
    <name type="scientific">Caldithrix abyssi</name>
    <dbReference type="NCBI Taxonomy" id="187145"/>
    <lineage>
        <taxon>Bacteria</taxon>
        <taxon>Pseudomonadati</taxon>
        <taxon>Calditrichota</taxon>
        <taxon>Calditrichia</taxon>
        <taxon>Calditrichales</taxon>
        <taxon>Calditrichaceae</taxon>
        <taxon>Caldithrix</taxon>
    </lineage>
</organism>
<proteinExistence type="predicted"/>
<evidence type="ECO:0000313" key="3">
    <source>
        <dbReference type="EMBL" id="HHJ51908.1"/>
    </source>
</evidence>
<comment type="caution">
    <text evidence="3">The sequence shown here is derived from an EMBL/GenBank/DDBJ whole genome shotgun (WGS) entry which is preliminary data.</text>
</comment>
<dbReference type="Gene3D" id="1.10.287.70">
    <property type="match status" value="1"/>
</dbReference>
<sequence>MNYLWNCFYFSFSTFTTVGLGDWYPTGNLNRAIVMIEGALGWLSLGLFITTYANVLLR</sequence>
<dbReference type="Pfam" id="PF07885">
    <property type="entry name" value="Ion_trans_2"/>
    <property type="match status" value="1"/>
</dbReference>
<reference evidence="3" key="1">
    <citation type="journal article" date="2020" name="mSystems">
        <title>Genome- and Community-Level Interaction Insights into Carbon Utilization and Element Cycling Functions of Hydrothermarchaeota in Hydrothermal Sediment.</title>
        <authorList>
            <person name="Zhou Z."/>
            <person name="Liu Y."/>
            <person name="Xu W."/>
            <person name="Pan J."/>
            <person name="Luo Z.H."/>
            <person name="Li M."/>
        </authorList>
    </citation>
    <scope>NUCLEOTIDE SEQUENCE [LARGE SCALE GENOMIC DNA]</scope>
    <source>
        <strain evidence="3">HyVt-527</strain>
    </source>
</reference>
<dbReference type="InterPro" id="IPR013099">
    <property type="entry name" value="K_chnl_dom"/>
</dbReference>
<dbReference type="Proteomes" id="UP000886124">
    <property type="component" value="Unassembled WGS sequence"/>
</dbReference>
<name>A0A7V5PMU9_CALAY</name>
<feature type="transmembrane region" description="Helical" evidence="1">
    <location>
        <begin position="32"/>
        <end position="57"/>
    </location>
</feature>
<dbReference type="SUPFAM" id="SSF81324">
    <property type="entry name" value="Voltage-gated potassium channels"/>
    <property type="match status" value="1"/>
</dbReference>
<keyword evidence="3" id="KW-0407">Ion channel</keyword>
<accession>A0A7V5PMU9</accession>
<evidence type="ECO:0000259" key="2">
    <source>
        <dbReference type="Pfam" id="PF07885"/>
    </source>
</evidence>
<keyword evidence="1" id="KW-0472">Membrane</keyword>
<keyword evidence="1" id="KW-1133">Transmembrane helix</keyword>
<gene>
    <name evidence="3" type="ORF">ENJ89_01825</name>
</gene>
<feature type="domain" description="Potassium channel" evidence="2">
    <location>
        <begin position="4"/>
        <end position="56"/>
    </location>
</feature>
<dbReference type="EMBL" id="DROD01000133">
    <property type="protein sequence ID" value="HHJ51908.1"/>
    <property type="molecule type" value="Genomic_DNA"/>
</dbReference>
<dbReference type="AlphaFoldDB" id="A0A7V5PMU9"/>
<dbReference type="GO" id="GO:0034220">
    <property type="term" value="P:monoatomic ion transmembrane transport"/>
    <property type="evidence" value="ECO:0007669"/>
    <property type="project" value="UniProtKB-KW"/>
</dbReference>
<evidence type="ECO:0000256" key="1">
    <source>
        <dbReference type="SAM" id="Phobius"/>
    </source>
</evidence>
<keyword evidence="3" id="KW-0813">Transport</keyword>
<protein>
    <submittedName>
        <fullName evidence="3">Two pore domain potassium channel family protein</fullName>
    </submittedName>
</protein>
<feature type="transmembrane region" description="Helical" evidence="1">
    <location>
        <begin position="7"/>
        <end position="26"/>
    </location>
</feature>
<keyword evidence="3" id="KW-0406">Ion transport</keyword>